<feature type="region of interest" description="Disordered" evidence="2">
    <location>
        <begin position="1"/>
        <end position="24"/>
    </location>
</feature>
<keyword evidence="4" id="KW-1185">Reference proteome</keyword>
<evidence type="ECO:0000256" key="1">
    <source>
        <dbReference type="ARBA" id="ARBA00023002"/>
    </source>
</evidence>
<dbReference type="EMBL" id="FNCF01000004">
    <property type="protein sequence ID" value="SDG45315.1"/>
    <property type="molecule type" value="Genomic_DNA"/>
</dbReference>
<accession>A0A1G7UCJ0</accession>
<organism evidence="3 4">
    <name type="scientific">Klenkia brasiliensis</name>
    <dbReference type="NCBI Taxonomy" id="333142"/>
    <lineage>
        <taxon>Bacteria</taxon>
        <taxon>Bacillati</taxon>
        <taxon>Actinomycetota</taxon>
        <taxon>Actinomycetes</taxon>
        <taxon>Geodermatophilales</taxon>
        <taxon>Geodermatophilaceae</taxon>
        <taxon>Klenkia</taxon>
    </lineage>
</organism>
<dbReference type="Proteomes" id="UP000198863">
    <property type="component" value="Unassembled WGS sequence"/>
</dbReference>
<evidence type="ECO:0000256" key="2">
    <source>
        <dbReference type="SAM" id="MobiDB-lite"/>
    </source>
</evidence>
<protein>
    <submittedName>
        <fullName evidence="3">Methylene-tetrahydrofolate reductase C terminal</fullName>
    </submittedName>
</protein>
<gene>
    <name evidence="3" type="ORF">SAMN05660324_2580</name>
</gene>
<dbReference type="InterPro" id="IPR029041">
    <property type="entry name" value="FAD-linked_oxidoreductase-like"/>
</dbReference>
<proteinExistence type="predicted"/>
<dbReference type="SUPFAM" id="SSF51730">
    <property type="entry name" value="FAD-linked oxidoreductase"/>
    <property type="match status" value="1"/>
</dbReference>
<feature type="compositionally biased region" description="Basic residues" evidence="2">
    <location>
        <begin position="1"/>
        <end position="11"/>
    </location>
</feature>
<keyword evidence="1" id="KW-0560">Oxidoreductase</keyword>
<evidence type="ECO:0000313" key="4">
    <source>
        <dbReference type="Proteomes" id="UP000198863"/>
    </source>
</evidence>
<dbReference type="Gene3D" id="3.20.20.220">
    <property type="match status" value="1"/>
</dbReference>
<dbReference type="AlphaFoldDB" id="A0A1G7UCJ0"/>
<reference evidence="4" key="1">
    <citation type="submission" date="2016-10" db="EMBL/GenBank/DDBJ databases">
        <authorList>
            <person name="Varghese N."/>
            <person name="Submissions S."/>
        </authorList>
    </citation>
    <scope>NUCLEOTIDE SEQUENCE [LARGE SCALE GENOMIC DNA]</scope>
    <source>
        <strain evidence="4">DSM 44526</strain>
    </source>
</reference>
<name>A0A1G7UCJ0_9ACTN</name>
<evidence type="ECO:0000313" key="3">
    <source>
        <dbReference type="EMBL" id="SDG45315.1"/>
    </source>
</evidence>
<dbReference type="GO" id="GO:0016491">
    <property type="term" value="F:oxidoreductase activity"/>
    <property type="evidence" value="ECO:0007669"/>
    <property type="project" value="UniProtKB-KW"/>
</dbReference>
<sequence>MLRPIAHRRGGARFSLPGAGQRSGMTTAVAGERTGCPKRMVFGPCGGVRDDARCELADHPCPFVAAPAPRWADPVPAPAPRPGGLLDRAASGPVVLADLTVTPFDAASVRAVVGALAGAVDAVLVGEHQNRPDLPPVLLAQEVLAAGGLPWTTLACRDRNRLVLEQELVGLARVGVDGVLCVTGDGRGPGVRPGVTQVFDLDGVRLTALAAGTGLSVAVPESPEAVPVADRPGRVALKQRAGAAVCVLNHVSTPAGVAAFVAAARAAGATLPFVAGVAVYTDERSARVLQAFPGLHLDDAAVTRVLAAPDPVEAGTAAAVAEARALLAVPGVVGVDLSGLASDRGVLAGARVKAEVARRVVEGER</sequence>